<keyword evidence="2" id="KW-0328">Glycosyltransferase</keyword>
<dbReference type="EC" id="2.4.-.-" evidence="2"/>
<dbReference type="InterPro" id="IPR029044">
    <property type="entry name" value="Nucleotide-diphossugar_trans"/>
</dbReference>
<dbReference type="Pfam" id="PF00535">
    <property type="entry name" value="Glycos_transf_2"/>
    <property type="match status" value="1"/>
</dbReference>
<keyword evidence="2" id="KW-0808">Transferase</keyword>
<gene>
    <name evidence="2" type="ORF">NB063_31860</name>
</gene>
<dbReference type="InterPro" id="IPR001173">
    <property type="entry name" value="Glyco_trans_2-like"/>
</dbReference>
<dbReference type="Proteomes" id="UP001202961">
    <property type="component" value="Unassembled WGS sequence"/>
</dbReference>
<protein>
    <submittedName>
        <fullName evidence="2">Glycosyltransferase</fullName>
        <ecNumber evidence="2">2.4.-.-</ecNumber>
    </submittedName>
</protein>
<dbReference type="GO" id="GO:0016757">
    <property type="term" value="F:glycosyltransferase activity"/>
    <property type="evidence" value="ECO:0007669"/>
    <property type="project" value="UniProtKB-KW"/>
</dbReference>
<comment type="caution">
    <text evidence="2">The sequence shown here is derived from an EMBL/GenBank/DDBJ whole genome shotgun (WGS) entry which is preliminary data.</text>
</comment>
<organism evidence="2 3">
    <name type="scientific">Aporhodopirellula aestuarii</name>
    <dbReference type="NCBI Taxonomy" id="2950107"/>
    <lineage>
        <taxon>Bacteria</taxon>
        <taxon>Pseudomonadati</taxon>
        <taxon>Planctomycetota</taxon>
        <taxon>Planctomycetia</taxon>
        <taxon>Pirellulales</taxon>
        <taxon>Pirellulaceae</taxon>
        <taxon>Aporhodopirellula</taxon>
    </lineage>
</organism>
<dbReference type="PANTHER" id="PTHR22916">
    <property type="entry name" value="GLYCOSYLTRANSFERASE"/>
    <property type="match status" value="1"/>
</dbReference>
<feature type="domain" description="Glycosyltransferase 2-like" evidence="1">
    <location>
        <begin position="2"/>
        <end position="107"/>
    </location>
</feature>
<name>A0ABT0UEU1_9BACT</name>
<evidence type="ECO:0000259" key="1">
    <source>
        <dbReference type="Pfam" id="PF00535"/>
    </source>
</evidence>
<dbReference type="SUPFAM" id="SSF53448">
    <property type="entry name" value="Nucleotide-diphospho-sugar transferases"/>
    <property type="match status" value="1"/>
</dbReference>
<accession>A0ABT0UEU1</accession>
<proteinExistence type="predicted"/>
<sequence>MLESVAKQTSQDYEILMMDGGSSDDTARIAQTYCDQSARFRFFMEPDGGVYHAMNKGIKIAKGQWLLFLGSDDLLYEDETLEKLTSAVTDNDDVVYGNVFSTRFGGFYDGEFDDEKLIDKNISHQAILFNRRVFAILGAYDPAYKVVADWEFNFRWFLSPKIRKRHIDVVVANYADGGLSSRQDDLLFQRNRMLLYVRHGKDRLSFRTKSTILLAEFKRALRGRNVRLLFGILTTIPRVFWLIRLKRTSFDEASRA</sequence>
<dbReference type="Gene3D" id="3.90.550.10">
    <property type="entry name" value="Spore Coat Polysaccharide Biosynthesis Protein SpsA, Chain A"/>
    <property type="match status" value="1"/>
</dbReference>
<evidence type="ECO:0000313" key="3">
    <source>
        <dbReference type="Proteomes" id="UP001202961"/>
    </source>
</evidence>
<keyword evidence="3" id="KW-1185">Reference proteome</keyword>
<evidence type="ECO:0000313" key="2">
    <source>
        <dbReference type="EMBL" id="MCM2375242.1"/>
    </source>
</evidence>
<reference evidence="2 3" key="1">
    <citation type="journal article" date="2022" name="Syst. Appl. Microbiol.">
        <title>Rhodopirellula aestuarii sp. nov., a novel member of the genus Rhodopirellula isolated from brackish sediments collected in the Tagus River estuary, Portugal.</title>
        <authorList>
            <person name="Vitorino I.R."/>
            <person name="Klimek D."/>
            <person name="Calusinska M."/>
            <person name="Lobo-da-Cunha A."/>
            <person name="Vasconcelos V."/>
            <person name="Lage O.M."/>
        </authorList>
    </citation>
    <scope>NUCLEOTIDE SEQUENCE [LARGE SCALE GENOMIC DNA]</scope>
    <source>
        <strain evidence="2 3">ICT_H3.1</strain>
    </source>
</reference>
<dbReference type="EMBL" id="JAMQBK010000148">
    <property type="protein sequence ID" value="MCM2375242.1"/>
    <property type="molecule type" value="Genomic_DNA"/>
</dbReference>
<dbReference type="PANTHER" id="PTHR22916:SF3">
    <property type="entry name" value="UDP-GLCNAC:BETAGAL BETA-1,3-N-ACETYLGLUCOSAMINYLTRANSFERASE-LIKE PROTEIN 1"/>
    <property type="match status" value="1"/>
</dbReference>